<evidence type="ECO:0000313" key="2">
    <source>
        <dbReference type="Proteomes" id="UP000053477"/>
    </source>
</evidence>
<protein>
    <submittedName>
        <fullName evidence="1">Uncharacterized protein</fullName>
    </submittedName>
</protein>
<gene>
    <name evidence="1" type="ORF">SCHPADRAFT_998228</name>
</gene>
<keyword evidence="2" id="KW-1185">Reference proteome</keyword>
<dbReference type="EMBL" id="KQ085980">
    <property type="protein sequence ID" value="KLO12321.1"/>
    <property type="molecule type" value="Genomic_DNA"/>
</dbReference>
<evidence type="ECO:0000313" key="1">
    <source>
        <dbReference type="EMBL" id="KLO12321.1"/>
    </source>
</evidence>
<sequence>MNNRVPNPQNGQPLQGTWTSQERDDWIELQIQQLQLELLRGTHPSTSSATSWVDMNNNNGQLQGGYAAGTSPNEPELDQSHVPFSNALLVLKRLPVRMYLRQWHQARLRLVYGVMAFLRNLLCLPGSAIPSLSIAISKTVISSLLTAAISLITG</sequence>
<accession>A0A0H2S5Y5</accession>
<dbReference type="AlphaFoldDB" id="A0A0H2S5Y5"/>
<organism evidence="1 2">
    <name type="scientific">Schizopora paradoxa</name>
    <dbReference type="NCBI Taxonomy" id="27342"/>
    <lineage>
        <taxon>Eukaryota</taxon>
        <taxon>Fungi</taxon>
        <taxon>Dikarya</taxon>
        <taxon>Basidiomycota</taxon>
        <taxon>Agaricomycotina</taxon>
        <taxon>Agaricomycetes</taxon>
        <taxon>Hymenochaetales</taxon>
        <taxon>Schizoporaceae</taxon>
        <taxon>Schizopora</taxon>
    </lineage>
</organism>
<dbReference type="Proteomes" id="UP000053477">
    <property type="component" value="Unassembled WGS sequence"/>
</dbReference>
<proteinExistence type="predicted"/>
<reference evidence="1 2" key="1">
    <citation type="submission" date="2015-04" db="EMBL/GenBank/DDBJ databases">
        <title>Complete genome sequence of Schizopora paradoxa KUC8140, a cosmopolitan wood degrader in East Asia.</title>
        <authorList>
            <consortium name="DOE Joint Genome Institute"/>
            <person name="Min B."/>
            <person name="Park H."/>
            <person name="Jang Y."/>
            <person name="Kim J.-J."/>
            <person name="Kim K.H."/>
            <person name="Pangilinan J."/>
            <person name="Lipzen A."/>
            <person name="Riley R."/>
            <person name="Grigoriev I.V."/>
            <person name="Spatafora J.W."/>
            <person name="Choi I.-G."/>
        </authorList>
    </citation>
    <scope>NUCLEOTIDE SEQUENCE [LARGE SCALE GENOMIC DNA]</scope>
    <source>
        <strain evidence="1 2">KUC8140</strain>
    </source>
</reference>
<dbReference type="InParanoid" id="A0A0H2S5Y5"/>
<name>A0A0H2S5Y5_9AGAM</name>